<protein>
    <recommendedName>
        <fullName evidence="8">Major facilitator superfamily (MFS) profile domain-containing protein</fullName>
    </recommendedName>
</protein>
<feature type="transmembrane region" description="Helical" evidence="7">
    <location>
        <begin position="236"/>
        <end position="261"/>
    </location>
</feature>
<dbReference type="PANTHER" id="PTHR42718:SF9">
    <property type="entry name" value="MAJOR FACILITATOR SUPERFAMILY MULTIDRUG TRANSPORTER MFSC"/>
    <property type="match status" value="1"/>
</dbReference>
<dbReference type="InterPro" id="IPR020846">
    <property type="entry name" value="MFS_dom"/>
</dbReference>
<feature type="transmembrane region" description="Helical" evidence="7">
    <location>
        <begin position="267"/>
        <end position="290"/>
    </location>
</feature>
<organism evidence="9 10">
    <name type="scientific">Kwoniella newhampshirensis</name>
    <dbReference type="NCBI Taxonomy" id="1651941"/>
    <lineage>
        <taxon>Eukaryota</taxon>
        <taxon>Fungi</taxon>
        <taxon>Dikarya</taxon>
        <taxon>Basidiomycota</taxon>
        <taxon>Agaricomycotina</taxon>
        <taxon>Tremellomycetes</taxon>
        <taxon>Tremellales</taxon>
        <taxon>Cryptococcaceae</taxon>
        <taxon>Kwoniella</taxon>
    </lineage>
</organism>
<feature type="transmembrane region" description="Helical" evidence="7">
    <location>
        <begin position="384"/>
        <end position="406"/>
    </location>
</feature>
<feature type="domain" description="Major facilitator superfamily (MFS) profile" evidence="8">
    <location>
        <begin position="112"/>
        <end position="572"/>
    </location>
</feature>
<dbReference type="PROSITE" id="PS50850">
    <property type="entry name" value="MFS"/>
    <property type="match status" value="1"/>
</dbReference>
<evidence type="ECO:0000259" key="8">
    <source>
        <dbReference type="PROSITE" id="PS50850"/>
    </source>
</evidence>
<feature type="transmembrane region" description="Helical" evidence="7">
    <location>
        <begin position="336"/>
        <end position="355"/>
    </location>
</feature>
<keyword evidence="3 7" id="KW-0812">Transmembrane</keyword>
<feature type="transmembrane region" description="Helical" evidence="7">
    <location>
        <begin position="548"/>
        <end position="568"/>
    </location>
</feature>
<dbReference type="GeneID" id="92177847"/>
<evidence type="ECO:0000256" key="7">
    <source>
        <dbReference type="SAM" id="Phobius"/>
    </source>
</evidence>
<dbReference type="PROSITE" id="PS00216">
    <property type="entry name" value="SUGAR_TRANSPORT_1"/>
    <property type="match status" value="1"/>
</dbReference>
<dbReference type="PANTHER" id="PTHR42718">
    <property type="entry name" value="MAJOR FACILITATOR SUPERFAMILY MULTIDRUG TRANSPORTER MFSC"/>
    <property type="match status" value="1"/>
</dbReference>
<evidence type="ECO:0000256" key="5">
    <source>
        <dbReference type="ARBA" id="ARBA00023136"/>
    </source>
</evidence>
<feature type="region of interest" description="Disordered" evidence="6">
    <location>
        <begin position="1"/>
        <end position="86"/>
    </location>
</feature>
<feature type="transmembrane region" description="Helical" evidence="7">
    <location>
        <begin position="509"/>
        <end position="536"/>
    </location>
</feature>
<proteinExistence type="predicted"/>
<evidence type="ECO:0000256" key="2">
    <source>
        <dbReference type="ARBA" id="ARBA00022448"/>
    </source>
</evidence>
<dbReference type="RefSeq" id="XP_066806263.1">
    <property type="nucleotide sequence ID" value="XM_066943721.1"/>
</dbReference>
<dbReference type="AlphaFoldDB" id="A0AAW0Z725"/>
<accession>A0AAW0Z725</accession>
<dbReference type="EMBL" id="JBCAWK010000001">
    <property type="protein sequence ID" value="KAK8870017.1"/>
    <property type="molecule type" value="Genomic_DNA"/>
</dbReference>
<keyword evidence="5 7" id="KW-0472">Membrane</keyword>
<evidence type="ECO:0000256" key="4">
    <source>
        <dbReference type="ARBA" id="ARBA00022989"/>
    </source>
</evidence>
<keyword evidence="10" id="KW-1185">Reference proteome</keyword>
<evidence type="ECO:0000256" key="3">
    <source>
        <dbReference type="ARBA" id="ARBA00022692"/>
    </source>
</evidence>
<dbReference type="KEGG" id="kne:92177847"/>
<dbReference type="GO" id="GO:0016020">
    <property type="term" value="C:membrane"/>
    <property type="evidence" value="ECO:0007669"/>
    <property type="project" value="UniProtKB-SubCell"/>
</dbReference>
<feature type="compositionally biased region" description="Low complexity" evidence="6">
    <location>
        <begin position="18"/>
        <end position="30"/>
    </location>
</feature>
<reference evidence="9 10" key="1">
    <citation type="journal article" date="2024" name="bioRxiv">
        <title>Comparative genomics of Cryptococcus and Kwoniella reveals pathogenesis evolution and contrasting karyotype dynamics via intercentromeric recombination or chromosome fusion.</title>
        <authorList>
            <person name="Coelho M.A."/>
            <person name="David-Palma M."/>
            <person name="Shea T."/>
            <person name="Bowers K."/>
            <person name="McGinley-Smith S."/>
            <person name="Mohammad A.W."/>
            <person name="Gnirke A."/>
            <person name="Yurkov A.M."/>
            <person name="Nowrousian M."/>
            <person name="Sun S."/>
            <person name="Cuomo C.A."/>
            <person name="Heitman J."/>
        </authorList>
    </citation>
    <scope>NUCLEOTIDE SEQUENCE [LARGE SCALE GENOMIC DNA]</scope>
    <source>
        <strain evidence="9 10">CBS 13917</strain>
    </source>
</reference>
<dbReference type="SUPFAM" id="SSF103473">
    <property type="entry name" value="MFS general substrate transporter"/>
    <property type="match status" value="1"/>
</dbReference>
<dbReference type="InterPro" id="IPR011701">
    <property type="entry name" value="MFS"/>
</dbReference>
<dbReference type="Proteomes" id="UP001388673">
    <property type="component" value="Unassembled WGS sequence"/>
</dbReference>
<feature type="transmembrane region" description="Helical" evidence="7">
    <location>
        <begin position="178"/>
        <end position="197"/>
    </location>
</feature>
<feature type="transmembrane region" description="Helical" evidence="7">
    <location>
        <begin position="418"/>
        <end position="439"/>
    </location>
</feature>
<evidence type="ECO:0000256" key="6">
    <source>
        <dbReference type="SAM" id="MobiDB-lite"/>
    </source>
</evidence>
<evidence type="ECO:0000256" key="1">
    <source>
        <dbReference type="ARBA" id="ARBA00004141"/>
    </source>
</evidence>
<dbReference type="Pfam" id="PF07690">
    <property type="entry name" value="MFS_1"/>
    <property type="match status" value="1"/>
</dbReference>
<keyword evidence="2" id="KW-0813">Transport</keyword>
<evidence type="ECO:0000313" key="9">
    <source>
        <dbReference type="EMBL" id="KAK8870017.1"/>
    </source>
</evidence>
<feature type="transmembrane region" description="Helical" evidence="7">
    <location>
        <begin position="484"/>
        <end position="502"/>
    </location>
</feature>
<sequence>MPAPALKFHLEERYRNLPSTTTSAATTPSATEDRPFLFSSLPGSAEISRTTSRISEQSEKGSNDREKDTEKDAETSLGSTADADRSQTAAYAPPLPSYVAEKRTLSKGRRITLGAVMMSTTFVASATAAASLINIPSSATDLGITELQAQWIGSAYSLAYACGLLLSGRLADLYGRKYLYLGGMASFLIFNIVSGVVDSYIGVCVLRAFTGLSISVALPAAFGIIGVTFDEEPGRTIAFAALALGYPVGGGPGQIIAGLVSGVNSRAWQYVFFILGGLALFPVVIGWFVIPDEPTKVHVANRRIDWIGAGIITSGLALFCFSITQSGLVENGWRTPYIPIVFAISVTMIIAFGFWEHYAATRTAVPPLVHLGVFRRHEWKVTSVLVISFFAYIPINGWLYLTTIWYQNLKGESPIVNALHIIAAPIVGMIACFLVPLLAPKIRAPYLLMFGGFCTAAAQWLFAIAPMDRTYWANEFVSNIMTPFGADFTVGIGSVLISNLVVEEEQSLAGALFQTSLQIASTVGVCICSLLQTVVTNQTGSLLQGLRITFWIMAGFSWLSMIVAGVTLRKVRLAKDVGKM</sequence>
<keyword evidence="4 7" id="KW-1133">Transmembrane helix</keyword>
<feature type="transmembrane region" description="Helical" evidence="7">
    <location>
        <begin position="306"/>
        <end position="324"/>
    </location>
</feature>
<feature type="compositionally biased region" description="Basic and acidic residues" evidence="6">
    <location>
        <begin position="56"/>
        <end position="74"/>
    </location>
</feature>
<comment type="subcellular location">
    <subcellularLocation>
        <location evidence="1">Membrane</location>
        <topology evidence="1">Multi-pass membrane protein</topology>
    </subcellularLocation>
</comment>
<dbReference type="Gene3D" id="1.20.1250.20">
    <property type="entry name" value="MFS general substrate transporter like domains"/>
    <property type="match status" value="2"/>
</dbReference>
<gene>
    <name evidence="9" type="ORF">IAR55_000587</name>
</gene>
<dbReference type="InterPro" id="IPR036259">
    <property type="entry name" value="MFS_trans_sf"/>
</dbReference>
<dbReference type="InterPro" id="IPR005829">
    <property type="entry name" value="Sugar_transporter_CS"/>
</dbReference>
<feature type="transmembrane region" description="Helical" evidence="7">
    <location>
        <begin position="446"/>
        <end position="464"/>
    </location>
</feature>
<comment type="caution">
    <text evidence="9">The sequence shown here is derived from an EMBL/GenBank/DDBJ whole genome shotgun (WGS) entry which is preliminary data.</text>
</comment>
<evidence type="ECO:0000313" key="10">
    <source>
        <dbReference type="Proteomes" id="UP001388673"/>
    </source>
</evidence>
<feature type="transmembrane region" description="Helical" evidence="7">
    <location>
        <begin position="209"/>
        <end position="229"/>
    </location>
</feature>
<dbReference type="GO" id="GO:0022857">
    <property type="term" value="F:transmembrane transporter activity"/>
    <property type="evidence" value="ECO:0007669"/>
    <property type="project" value="InterPro"/>
</dbReference>
<feature type="transmembrane region" description="Helical" evidence="7">
    <location>
        <begin position="111"/>
        <end position="135"/>
    </location>
</feature>
<feature type="transmembrane region" description="Helical" evidence="7">
    <location>
        <begin position="147"/>
        <end position="166"/>
    </location>
</feature>
<name>A0AAW0Z725_9TREE</name>